<dbReference type="InterPro" id="IPR043502">
    <property type="entry name" value="DNA/RNA_pol_sf"/>
</dbReference>
<dbReference type="Pfam" id="PF14111">
    <property type="entry name" value="DUF4283"/>
    <property type="match status" value="1"/>
</dbReference>
<keyword evidence="3" id="KW-1185">Reference proteome</keyword>
<feature type="region of interest" description="Disordered" evidence="1">
    <location>
        <begin position="402"/>
        <end position="429"/>
    </location>
</feature>
<dbReference type="InterPro" id="IPR002156">
    <property type="entry name" value="RNaseH_domain"/>
</dbReference>
<dbReference type="SUPFAM" id="SSF56219">
    <property type="entry name" value="DNase I-like"/>
    <property type="match status" value="1"/>
</dbReference>
<feature type="compositionally biased region" description="Basic residues" evidence="1">
    <location>
        <begin position="413"/>
        <end position="428"/>
    </location>
</feature>
<dbReference type="PANTHER" id="PTHR33116">
    <property type="entry name" value="REVERSE TRANSCRIPTASE ZINC-BINDING DOMAIN-CONTAINING PROTEIN-RELATED-RELATED"/>
    <property type="match status" value="1"/>
</dbReference>
<dbReference type="Pfam" id="PF13966">
    <property type="entry name" value="zf-RVT"/>
    <property type="match status" value="1"/>
</dbReference>
<dbReference type="Proteomes" id="UP000694864">
    <property type="component" value="Chromosome 7"/>
</dbReference>
<dbReference type="PROSITE" id="PS50878">
    <property type="entry name" value="RT_POL"/>
    <property type="match status" value="1"/>
</dbReference>
<evidence type="ECO:0000313" key="4">
    <source>
        <dbReference type="RefSeq" id="XP_010419439.1"/>
    </source>
</evidence>
<feature type="domain" description="Reverse transcriptase" evidence="2">
    <location>
        <begin position="939"/>
        <end position="1205"/>
    </location>
</feature>
<dbReference type="Pfam" id="PF13456">
    <property type="entry name" value="RVT_3"/>
    <property type="match status" value="1"/>
</dbReference>
<dbReference type="InterPro" id="IPR036691">
    <property type="entry name" value="Endo/exonu/phosph_ase_sf"/>
</dbReference>
<dbReference type="InterPro" id="IPR000477">
    <property type="entry name" value="RT_dom"/>
</dbReference>
<dbReference type="Pfam" id="PF14392">
    <property type="entry name" value="zf-CCHC_4"/>
    <property type="match status" value="1"/>
</dbReference>
<proteinExistence type="predicted"/>
<sequence length="1840" mass="208750">MDQALMAMSLEEEDIPFTLPDLPEFSSCERNYLSLIGRILNPKCQSVSGVVFDMPRKWQKGDRIRGIALSKERFQFIFQNEHDLEDVLNKGFQTYNDWGLIMERWTEHPAADSLQFTTLWVQIRNIPINHYTAPAITAIGELAGQVLHVAFDPSRAQGKEYVRVQIRFDVSKPLRKSKVIGLPNNKSVEIFFNYEKVQKRCFKCQRLSHEVDFCPILIKNREDTVLARRMGMATPKANSLTILKEADPLFSVLREDQVGINPLSGRPRIAPEVLEGMRQYLMSANGEERSFKEDRVRKTVCEAEKSPFTQKSTLSLEPIPIISHNVDIGKGRTFGYDSAESSSKTMLIHEDESPTEVSAQRIVGFSGRKAYSVSDSIDYYNQDATGVSVPFLASSSVNRIGFSETSPSGSSQKKQKPRKRQQKRARLLKGKDLSKSIGEGVKSIGLTIGKVEKRKAREDLDGEPSAVKAKSLMGLGRPQDLTIPRLMELRKKHFPEIMFLMETMNCKDVIVDIQVWLGYENVYAVDPVGTCGGLALFWKKSVDISVYYEDKNLLDLAVQFGEYSSFLTCVYGNPNFCYRYQVWERLTRFGLSRKGNWCMIGDFNEILNNEEKLGGPRRSDNSFLPFSTMLKDCGMSELPSSGNGFTWGGRRGTHWIQSKLDRCFANKDWVSCFPAANQAFLPKRGSDHRPILVSLVSSQDLYRGSFRFDKRLLHKPGVKEAISMVWRQSAISAPAPVSQRIRDCRRVLSKWKKENEMNSKVKIIAIQNELELVQSSSDPSASRLRSLKNKLVEANKEEESHWQQKSRDKWMLEGDRNTKFFHASVKNLRSKNGLDKLQDPNGIVHRSEASKGEVAASYFQNLFSTSSPVDIQAMLEGVTPRVTDVMNQSLLAKVSKEEVKNAVFSINPSKAPGADGMTGMFFQQYWDIVGHQVTSEVLAFFDSGIFPKEWNFTQLCLIPKKVNSSLMSDLRPISLCSVLYKVVAKIIMSRLQPLLSEIVSPNQSAFIPERLISDNILIAHEAIHGLRTDKVIAKEFMAVKTDMSKAYDRMEWSYLEALMLGLGFHQRWVQLVMFCVTSVTYTVLINGQPFGIINPQRGLRQGDPLSPALFVLCAEGLTHLLNKAESEGKIYGIQFSTEGPAIHHLLFADDSLFMIKASEDQGCALQKILSDYGEVTGQLINLEKSSITFGAQVEQSLKTMIATRLGIFKEGGAGTYLGLPECFSGSKVEMLSYIHDRMKGRMSGWFARTLSQGGKEILLKSVAMAMPVFAMTCFKLPKKTCENLSSAMSAFWWDSTENKKKMHWISWEKLCLPKHAGGLGFKDIQIFNQALLSKQAWRVLQDKDCLFARFFKSRYFPDSDFLSATLGYRPSYAWRSILHGRDLLKRGLRQMIGDGASTFVWSSRWVLDGIMRAPLMKNILFDLDLMVKDLLDTTTQSWDLAKLQYHFYPRDVELILKIKPVMSSEDYLIWEHTKSGAYSVKSGYWAAYQREKIDLLTEALMQPSVLPIKNQIWKISTATKIRNFLWKVVSGAIPVADKMLSRGMKVDSRCQSCGLEGESVNHVLFSCTVARQVWAMFNFPVPCNGFDSESVFQNIYYLLLVSKNSKYPVEVRTAFPWVLWQLWKNRNLFSFEGRSFCASRTIAKIRDNASQWFHVQSLTAADAIIERSKADLGKKGWYPPVQGWKKCNLGSSWDKETSTGGAAWVLRNKKGETLMHSRRSFASVFSKMDASLLCWLWAIESMKSLNFDKIVFASEDSALMGAIQRPPAWPSFKFQSRSVGNALGSFLQWKIWLEERSSNLVTHLIAKSVTREDRRQSYVAIGYPFWLHNLFVSNCAFIRL</sequence>
<dbReference type="InterPro" id="IPR005135">
    <property type="entry name" value="Endo/exonuclease/phosphatase"/>
</dbReference>
<dbReference type="RefSeq" id="XP_010419439.1">
    <property type="nucleotide sequence ID" value="XM_010421137.1"/>
</dbReference>
<evidence type="ECO:0000259" key="2">
    <source>
        <dbReference type="PROSITE" id="PS50878"/>
    </source>
</evidence>
<dbReference type="Pfam" id="PF00078">
    <property type="entry name" value="RVT_1"/>
    <property type="match status" value="1"/>
</dbReference>
<dbReference type="InterPro" id="IPR025558">
    <property type="entry name" value="DUF4283"/>
</dbReference>
<name>A0ABM0T1E5_CAMSA</name>
<evidence type="ECO:0000256" key="1">
    <source>
        <dbReference type="SAM" id="MobiDB-lite"/>
    </source>
</evidence>
<reference evidence="3" key="1">
    <citation type="journal article" date="2014" name="Nat. Commun.">
        <title>The emerging biofuel crop Camelina sativa retains a highly undifferentiated hexaploid genome structure.</title>
        <authorList>
            <person name="Kagale S."/>
            <person name="Koh C."/>
            <person name="Nixon J."/>
            <person name="Bollina V."/>
            <person name="Clarke W.E."/>
            <person name="Tuteja R."/>
            <person name="Spillane C."/>
            <person name="Robinson S.J."/>
            <person name="Links M.G."/>
            <person name="Clarke C."/>
            <person name="Higgins E.E."/>
            <person name="Huebert T."/>
            <person name="Sharpe A.G."/>
            <person name="Parkin I.A."/>
        </authorList>
    </citation>
    <scope>NUCLEOTIDE SEQUENCE [LARGE SCALE GENOMIC DNA]</scope>
    <source>
        <strain evidence="3">cv. DH55</strain>
    </source>
</reference>
<evidence type="ECO:0000313" key="3">
    <source>
        <dbReference type="Proteomes" id="UP000694864"/>
    </source>
</evidence>
<reference evidence="4" key="2">
    <citation type="submission" date="2025-08" db="UniProtKB">
        <authorList>
            <consortium name="RefSeq"/>
        </authorList>
    </citation>
    <scope>IDENTIFICATION</scope>
    <source>
        <tissue evidence="4">Leaf</tissue>
    </source>
</reference>
<dbReference type="InterPro" id="IPR025836">
    <property type="entry name" value="Zn_knuckle_CX2CX4HX4C"/>
</dbReference>
<dbReference type="PANTHER" id="PTHR33116:SF86">
    <property type="entry name" value="REVERSE TRANSCRIPTASE DOMAIN-CONTAINING PROTEIN"/>
    <property type="match status" value="1"/>
</dbReference>
<organism evidence="3 4">
    <name type="scientific">Camelina sativa</name>
    <name type="common">False flax</name>
    <name type="synonym">Myagrum sativum</name>
    <dbReference type="NCBI Taxonomy" id="90675"/>
    <lineage>
        <taxon>Eukaryota</taxon>
        <taxon>Viridiplantae</taxon>
        <taxon>Streptophyta</taxon>
        <taxon>Embryophyta</taxon>
        <taxon>Tracheophyta</taxon>
        <taxon>Spermatophyta</taxon>
        <taxon>Magnoliopsida</taxon>
        <taxon>eudicotyledons</taxon>
        <taxon>Gunneridae</taxon>
        <taxon>Pentapetalae</taxon>
        <taxon>rosids</taxon>
        <taxon>malvids</taxon>
        <taxon>Brassicales</taxon>
        <taxon>Brassicaceae</taxon>
        <taxon>Camelineae</taxon>
        <taxon>Camelina</taxon>
    </lineage>
</organism>
<dbReference type="InterPro" id="IPR026960">
    <property type="entry name" value="RVT-Znf"/>
</dbReference>
<dbReference type="CDD" id="cd01650">
    <property type="entry name" value="RT_nLTR_like"/>
    <property type="match status" value="1"/>
</dbReference>
<dbReference type="SUPFAM" id="SSF56672">
    <property type="entry name" value="DNA/RNA polymerases"/>
    <property type="match status" value="1"/>
</dbReference>
<dbReference type="Gene3D" id="3.60.10.10">
    <property type="entry name" value="Endonuclease/exonuclease/phosphatase"/>
    <property type="match status" value="1"/>
</dbReference>
<gene>
    <name evidence="4" type="primary">LOC104705159</name>
</gene>
<dbReference type="Pfam" id="PF03372">
    <property type="entry name" value="Exo_endo_phos"/>
    <property type="match status" value="1"/>
</dbReference>
<protein>
    <submittedName>
        <fullName evidence="4">Uncharacterized protein LOC104705159</fullName>
    </submittedName>
</protein>
<dbReference type="GeneID" id="104705159"/>
<accession>A0ABM0T1E5</accession>